<proteinExistence type="predicted"/>
<dbReference type="PANTHER" id="PTHR34606">
    <property type="entry name" value="BON DOMAIN-CONTAINING PROTEIN"/>
    <property type="match status" value="1"/>
</dbReference>
<evidence type="ECO:0000256" key="3">
    <source>
        <dbReference type="ARBA" id="ARBA00022737"/>
    </source>
</evidence>
<feature type="compositionally biased region" description="Low complexity" evidence="6">
    <location>
        <begin position="10"/>
        <end position="29"/>
    </location>
</feature>
<evidence type="ECO:0000256" key="6">
    <source>
        <dbReference type="SAM" id="MobiDB-lite"/>
    </source>
</evidence>
<feature type="compositionally biased region" description="Basic and acidic residues" evidence="6">
    <location>
        <begin position="30"/>
        <end position="42"/>
    </location>
</feature>
<evidence type="ECO:0000256" key="1">
    <source>
        <dbReference type="ARBA" id="ARBA00004418"/>
    </source>
</evidence>
<dbReference type="PROSITE" id="PS50914">
    <property type="entry name" value="BON"/>
    <property type="match status" value="1"/>
</dbReference>
<dbReference type="PANTHER" id="PTHR34606:SF15">
    <property type="entry name" value="BON DOMAIN-CONTAINING PROTEIN"/>
    <property type="match status" value="1"/>
</dbReference>
<evidence type="ECO:0000256" key="5">
    <source>
        <dbReference type="ARBA" id="ARBA00070588"/>
    </source>
</evidence>
<gene>
    <name evidence="8" type="ORF">H0E82_09265</name>
</gene>
<dbReference type="InterPro" id="IPR051686">
    <property type="entry name" value="Lipoprotein_DolP"/>
</dbReference>
<dbReference type="GO" id="GO:0042597">
    <property type="term" value="C:periplasmic space"/>
    <property type="evidence" value="ECO:0007669"/>
    <property type="project" value="UniProtKB-SubCell"/>
</dbReference>
<dbReference type="AlphaFoldDB" id="A0A7Z0QQI5"/>
<dbReference type="Proteomes" id="UP000589896">
    <property type="component" value="Unassembled WGS sequence"/>
</dbReference>
<keyword evidence="9" id="KW-1185">Reference proteome</keyword>
<sequence length="120" mass="12416">MPANDPATQTAPAVGTADTTATGTTAGTMDDSRMGMDGDGRDSNQPVDDTWITTKVKSSLLADSDVSGLDIQVETVNGVVTLTGQVDQQMQIDEATRIAREIEGVTDVQTAGLTMGRAAN</sequence>
<evidence type="ECO:0000256" key="2">
    <source>
        <dbReference type="ARBA" id="ARBA00022729"/>
    </source>
</evidence>
<dbReference type="FunFam" id="3.30.1340.30:FF:000001">
    <property type="entry name" value="Molecular chaperone OsmY"/>
    <property type="match status" value="1"/>
</dbReference>
<comment type="caution">
    <text evidence="8">The sequence shown here is derived from an EMBL/GenBank/DDBJ whole genome shotgun (WGS) entry which is preliminary data.</text>
</comment>
<dbReference type="InterPro" id="IPR007055">
    <property type="entry name" value="BON_dom"/>
</dbReference>
<keyword evidence="3" id="KW-0677">Repeat</keyword>
<keyword evidence="2" id="KW-0732">Signal</keyword>
<feature type="region of interest" description="Disordered" evidence="6">
    <location>
        <begin position="1"/>
        <end position="48"/>
    </location>
</feature>
<accession>A0A7Z0QQI5</accession>
<evidence type="ECO:0000256" key="4">
    <source>
        <dbReference type="ARBA" id="ARBA00022764"/>
    </source>
</evidence>
<dbReference type="SMART" id="SM00749">
    <property type="entry name" value="BON"/>
    <property type="match status" value="1"/>
</dbReference>
<name>A0A7Z0QQI5_9GAMM</name>
<dbReference type="EMBL" id="JACCJZ010000016">
    <property type="protein sequence ID" value="NYZ62949.1"/>
    <property type="molecule type" value="Genomic_DNA"/>
</dbReference>
<evidence type="ECO:0000259" key="7">
    <source>
        <dbReference type="PROSITE" id="PS50914"/>
    </source>
</evidence>
<feature type="domain" description="BON" evidence="7">
    <location>
        <begin position="48"/>
        <end position="117"/>
    </location>
</feature>
<protein>
    <recommendedName>
        <fullName evidence="5">Osmotically-inducible protein Y</fullName>
    </recommendedName>
</protein>
<comment type="subcellular location">
    <subcellularLocation>
        <location evidence="1">Periplasm</location>
    </subcellularLocation>
</comment>
<organism evidence="8 9">
    <name type="scientific">Luteimonas deserti</name>
    <dbReference type="NCBI Taxonomy" id="2752306"/>
    <lineage>
        <taxon>Bacteria</taxon>
        <taxon>Pseudomonadati</taxon>
        <taxon>Pseudomonadota</taxon>
        <taxon>Gammaproteobacteria</taxon>
        <taxon>Lysobacterales</taxon>
        <taxon>Lysobacteraceae</taxon>
        <taxon>Luteimonas</taxon>
    </lineage>
</organism>
<evidence type="ECO:0000313" key="9">
    <source>
        <dbReference type="Proteomes" id="UP000589896"/>
    </source>
</evidence>
<reference evidence="8 9" key="1">
    <citation type="submission" date="2020-07" db="EMBL/GenBank/DDBJ databases">
        <title>isolation of Luteimonas sp. SJ-16.</title>
        <authorList>
            <person name="Huang X.-X."/>
            <person name="Xu L."/>
            <person name="Sun J.-Q."/>
        </authorList>
    </citation>
    <scope>NUCLEOTIDE SEQUENCE [LARGE SCALE GENOMIC DNA]</scope>
    <source>
        <strain evidence="8 9">SJ-16</strain>
    </source>
</reference>
<dbReference type="Pfam" id="PF04972">
    <property type="entry name" value="BON"/>
    <property type="match status" value="1"/>
</dbReference>
<keyword evidence="4" id="KW-0574">Periplasm</keyword>
<evidence type="ECO:0000313" key="8">
    <source>
        <dbReference type="EMBL" id="NYZ62949.1"/>
    </source>
</evidence>
<dbReference type="InterPro" id="IPR014004">
    <property type="entry name" value="Transpt-assoc_nodulatn_dom_bac"/>
</dbReference>
<dbReference type="Gene3D" id="3.30.1340.30">
    <property type="match status" value="1"/>
</dbReference>